<sequence length="249" mass="26513">MEVSSTGVVAGSLDDAEEAERAGMGMTGPTGHSRTPATPVGKRPRWVVGGTTILTFVALLYLVELIDQLSGGRLDRNGIRPLTTDGLWGIVFAPVLHANWQHLIANTIPMLVLGFLMTLAGLARFVWATAIVWILGGFGTWLIGNVGSSCGPTDHIGASGLIFGWLAFLVVFGFFVRRLRDIVIGLVVLFVYGGVLWGALPVLGRCGGVSWQGHLCGALAGVVAAYLLSAPERKARERKKSPRSLPRTL</sequence>
<keyword evidence="5 8" id="KW-0472">Membrane</keyword>
<evidence type="ECO:0000256" key="7">
    <source>
        <dbReference type="SAM" id="MobiDB-lite"/>
    </source>
</evidence>
<name>A0AAX1J5A3_9MYCO</name>
<keyword evidence="3 8" id="KW-0812">Transmembrane</keyword>
<keyword evidence="12" id="KW-1185">Reference proteome</keyword>
<evidence type="ECO:0000256" key="2">
    <source>
        <dbReference type="ARBA" id="ARBA00022475"/>
    </source>
</evidence>
<keyword evidence="11" id="KW-0645">Protease</keyword>
<reference evidence="11" key="3">
    <citation type="submission" date="2020-11" db="EMBL/GenBank/DDBJ databases">
        <title>Intraspecies plasmid and genomic variation of Mycobacterium kubicae revealed by the complete genome sequences of two clinical isolates.</title>
        <authorList>
            <person name="Hendrix J.R."/>
            <person name="Epperson L.E."/>
            <person name="Honda J.R."/>
            <person name="Strong M."/>
        </authorList>
    </citation>
    <scope>NUCLEOTIDE SEQUENCE</scope>
    <source>
        <strain evidence="11">JCM 13573</strain>
    </source>
</reference>
<dbReference type="GO" id="GO:0006508">
    <property type="term" value="P:proteolysis"/>
    <property type="evidence" value="ECO:0007669"/>
    <property type="project" value="UniProtKB-KW"/>
</dbReference>
<dbReference type="GO" id="GO:0005886">
    <property type="term" value="C:plasma membrane"/>
    <property type="evidence" value="ECO:0007669"/>
    <property type="project" value="UniProtKB-SubCell"/>
</dbReference>
<evidence type="ECO:0000256" key="6">
    <source>
        <dbReference type="ARBA" id="ARBA00060777"/>
    </source>
</evidence>
<feature type="region of interest" description="Disordered" evidence="7">
    <location>
        <begin position="22"/>
        <end position="42"/>
    </location>
</feature>
<dbReference type="Proteomes" id="UP000663583">
    <property type="component" value="Chromosome"/>
</dbReference>
<feature type="transmembrane region" description="Helical" evidence="8">
    <location>
        <begin position="183"/>
        <end position="203"/>
    </location>
</feature>
<dbReference type="KEGG" id="mku:I2456_19215"/>
<evidence type="ECO:0000256" key="3">
    <source>
        <dbReference type="ARBA" id="ARBA00022692"/>
    </source>
</evidence>
<dbReference type="Gene3D" id="1.20.1540.10">
    <property type="entry name" value="Rhomboid-like"/>
    <property type="match status" value="1"/>
</dbReference>
<dbReference type="FunFam" id="1.20.1540.10:FF:000029">
    <property type="entry name" value="Rhomboid protease 2"/>
    <property type="match status" value="1"/>
</dbReference>
<keyword evidence="2" id="KW-1003">Cell membrane</keyword>
<evidence type="ECO:0000313" key="11">
    <source>
        <dbReference type="EMBL" id="QPI36591.1"/>
    </source>
</evidence>
<keyword evidence="4 8" id="KW-1133">Transmembrane helix</keyword>
<feature type="transmembrane region" description="Helical" evidence="8">
    <location>
        <begin position="209"/>
        <end position="230"/>
    </location>
</feature>
<feature type="domain" description="Peptidase S54 rhomboid" evidence="9">
    <location>
        <begin position="86"/>
        <end position="229"/>
    </location>
</feature>
<organism evidence="11 13">
    <name type="scientific">Mycobacterium kubicae</name>
    <dbReference type="NCBI Taxonomy" id="120959"/>
    <lineage>
        <taxon>Bacteria</taxon>
        <taxon>Bacillati</taxon>
        <taxon>Actinomycetota</taxon>
        <taxon>Actinomycetes</taxon>
        <taxon>Mycobacteriales</taxon>
        <taxon>Mycobacteriaceae</taxon>
        <taxon>Mycobacterium</taxon>
        <taxon>Mycobacterium simiae complex</taxon>
    </lineage>
</organism>
<dbReference type="EMBL" id="BLKU01000005">
    <property type="protein sequence ID" value="GFG67442.1"/>
    <property type="molecule type" value="Genomic_DNA"/>
</dbReference>
<comment type="subcellular location">
    <subcellularLocation>
        <location evidence="1">Cell membrane</location>
        <topology evidence="1">Multi-pass membrane protein</topology>
    </subcellularLocation>
</comment>
<gene>
    <name evidence="11" type="ORF">I2456_19215</name>
    <name evidence="10" type="ORF">MKUB_49320</name>
</gene>
<evidence type="ECO:0000313" key="12">
    <source>
        <dbReference type="Proteomes" id="UP000465306"/>
    </source>
</evidence>
<evidence type="ECO:0000313" key="10">
    <source>
        <dbReference type="EMBL" id="GFG67442.1"/>
    </source>
</evidence>
<accession>A0AAX1J5A3</accession>
<feature type="transmembrane region" description="Helical" evidence="8">
    <location>
        <begin position="103"/>
        <end position="120"/>
    </location>
</feature>
<dbReference type="EMBL" id="CP065047">
    <property type="protein sequence ID" value="QPI36591.1"/>
    <property type="molecule type" value="Genomic_DNA"/>
</dbReference>
<dbReference type="PANTHER" id="PTHR43066">
    <property type="entry name" value="RHOMBOID-RELATED PROTEIN"/>
    <property type="match status" value="1"/>
</dbReference>
<dbReference type="Proteomes" id="UP000465306">
    <property type="component" value="Unassembled WGS sequence"/>
</dbReference>
<dbReference type="InterPro" id="IPR022764">
    <property type="entry name" value="Peptidase_S54_rhomboid_dom"/>
</dbReference>
<dbReference type="GO" id="GO:0004252">
    <property type="term" value="F:serine-type endopeptidase activity"/>
    <property type="evidence" value="ECO:0007669"/>
    <property type="project" value="InterPro"/>
</dbReference>
<comment type="similarity">
    <text evidence="6">To M.leprae ML1171.</text>
</comment>
<dbReference type="InterPro" id="IPR035952">
    <property type="entry name" value="Rhomboid-like_sf"/>
</dbReference>
<proteinExistence type="predicted"/>
<evidence type="ECO:0000256" key="5">
    <source>
        <dbReference type="ARBA" id="ARBA00023136"/>
    </source>
</evidence>
<keyword evidence="11" id="KW-0378">Hydrolase</keyword>
<evidence type="ECO:0000256" key="8">
    <source>
        <dbReference type="SAM" id="Phobius"/>
    </source>
</evidence>
<evidence type="ECO:0000256" key="1">
    <source>
        <dbReference type="ARBA" id="ARBA00004651"/>
    </source>
</evidence>
<dbReference type="SUPFAM" id="SSF144091">
    <property type="entry name" value="Rhomboid-like"/>
    <property type="match status" value="1"/>
</dbReference>
<evidence type="ECO:0000259" key="9">
    <source>
        <dbReference type="Pfam" id="PF01694"/>
    </source>
</evidence>
<dbReference type="AlphaFoldDB" id="A0AAX1J5A3"/>
<feature type="transmembrane region" description="Helical" evidence="8">
    <location>
        <begin position="46"/>
        <end position="66"/>
    </location>
</feature>
<reference evidence="10" key="2">
    <citation type="submission" date="2020-02" db="EMBL/GenBank/DDBJ databases">
        <authorList>
            <person name="Matsumoto Y."/>
            <person name="Kinjo T."/>
            <person name="Motooka D."/>
            <person name="Nabeya D."/>
            <person name="Jung N."/>
            <person name="Uechi K."/>
            <person name="Horii T."/>
            <person name="Iida T."/>
            <person name="Fujita J."/>
            <person name="Nakamura S."/>
        </authorList>
    </citation>
    <scope>NUCLEOTIDE SEQUENCE</scope>
    <source>
        <strain evidence="10">JCM 13573</strain>
    </source>
</reference>
<reference evidence="10 12" key="1">
    <citation type="journal article" date="2019" name="Emerg. Microbes Infect.">
        <title>Comprehensive subspecies identification of 175 nontuberculous mycobacteria species based on 7547 genomic profiles.</title>
        <authorList>
            <person name="Matsumoto Y."/>
            <person name="Kinjo T."/>
            <person name="Motooka D."/>
            <person name="Nabeya D."/>
            <person name="Jung N."/>
            <person name="Uechi K."/>
            <person name="Horii T."/>
            <person name="Iida T."/>
            <person name="Fujita J."/>
            <person name="Nakamura S."/>
        </authorList>
    </citation>
    <scope>NUCLEOTIDE SEQUENCE [LARGE SCALE GENOMIC DNA]</scope>
    <source>
        <strain evidence="10 12">JCM 13573</strain>
    </source>
</reference>
<evidence type="ECO:0000256" key="4">
    <source>
        <dbReference type="ARBA" id="ARBA00022989"/>
    </source>
</evidence>
<dbReference type="Pfam" id="PF01694">
    <property type="entry name" value="Rhomboid"/>
    <property type="match status" value="1"/>
</dbReference>
<evidence type="ECO:0000313" key="13">
    <source>
        <dbReference type="Proteomes" id="UP000663583"/>
    </source>
</evidence>
<feature type="transmembrane region" description="Helical" evidence="8">
    <location>
        <begin position="156"/>
        <end position="176"/>
    </location>
</feature>
<protein>
    <submittedName>
        <fullName evidence="11">Rhomboid family intramembrane serine protease</fullName>
    </submittedName>
</protein>
<feature type="transmembrane region" description="Helical" evidence="8">
    <location>
        <begin position="125"/>
        <end position="144"/>
    </location>
</feature>